<feature type="region of interest" description="Disordered" evidence="1">
    <location>
        <begin position="67"/>
        <end position="86"/>
    </location>
</feature>
<accession>A0A4Y9YSN3</accession>
<reference evidence="2 3" key="1">
    <citation type="submission" date="2019-02" db="EMBL/GenBank/DDBJ databases">
        <title>Genome sequencing of the rare red list fungi Dentipellis fragilis.</title>
        <authorList>
            <person name="Buettner E."/>
            <person name="Kellner H."/>
        </authorList>
    </citation>
    <scope>NUCLEOTIDE SEQUENCE [LARGE SCALE GENOMIC DNA]</scope>
    <source>
        <strain evidence="2 3">DSM 105465</strain>
    </source>
</reference>
<sequence>MILVLTYVYAGSPPTPGYHIHQHLAHPPSAIHLPDPASLTGDSLHTDSRLVPAANFLAARSPAQYDSPPSLDGYRLHKGSPRTARRRGAVRLPNTHPLSGHVLLSPAFVRTYTVTHGSRVHSLCRRGQADRGADITIRGAGISDFGNQLQA</sequence>
<dbReference type="EMBL" id="SEOQ01000370">
    <property type="protein sequence ID" value="TFY64541.1"/>
    <property type="molecule type" value="Genomic_DNA"/>
</dbReference>
<evidence type="ECO:0000313" key="2">
    <source>
        <dbReference type="EMBL" id="TFY64541.1"/>
    </source>
</evidence>
<protein>
    <submittedName>
        <fullName evidence="2">Uncharacterized protein</fullName>
    </submittedName>
</protein>
<feature type="compositionally biased region" description="Basic residues" evidence="1">
    <location>
        <begin position="76"/>
        <end position="86"/>
    </location>
</feature>
<name>A0A4Y9YSN3_9AGAM</name>
<evidence type="ECO:0000313" key="3">
    <source>
        <dbReference type="Proteomes" id="UP000298327"/>
    </source>
</evidence>
<evidence type="ECO:0000256" key="1">
    <source>
        <dbReference type="SAM" id="MobiDB-lite"/>
    </source>
</evidence>
<dbReference type="AlphaFoldDB" id="A0A4Y9YSN3"/>
<organism evidence="2 3">
    <name type="scientific">Dentipellis fragilis</name>
    <dbReference type="NCBI Taxonomy" id="205917"/>
    <lineage>
        <taxon>Eukaryota</taxon>
        <taxon>Fungi</taxon>
        <taxon>Dikarya</taxon>
        <taxon>Basidiomycota</taxon>
        <taxon>Agaricomycotina</taxon>
        <taxon>Agaricomycetes</taxon>
        <taxon>Russulales</taxon>
        <taxon>Hericiaceae</taxon>
        <taxon>Dentipellis</taxon>
    </lineage>
</organism>
<comment type="caution">
    <text evidence="2">The sequence shown here is derived from an EMBL/GenBank/DDBJ whole genome shotgun (WGS) entry which is preliminary data.</text>
</comment>
<keyword evidence="3" id="KW-1185">Reference proteome</keyword>
<dbReference type="Proteomes" id="UP000298327">
    <property type="component" value="Unassembled WGS sequence"/>
</dbReference>
<gene>
    <name evidence="2" type="ORF">EVG20_g5914</name>
</gene>
<proteinExistence type="predicted"/>